<dbReference type="RefSeq" id="WP_220610072.1">
    <property type="nucleotide sequence ID" value="NZ_CP080598.1"/>
</dbReference>
<protein>
    <submittedName>
        <fullName evidence="1">Uncharacterized protein</fullName>
    </submittedName>
</protein>
<sequence length="122" mass="12653">MGNALGLNGTILANSLPVPNQAKSVLPSWYQTKKSPGQLNLEIGLIHLYVGYTALLAVAVEGLSLISQNSTVQNSQVIIPTSSSLCESTQKTAVNVKSVKPGINSHARGVGLGADISPPEAF</sequence>
<reference evidence="1 2" key="1">
    <citation type="journal article" date="2022" name="J. Am. Chem. Soc.">
        <title>Biosynthesis of Guanitoxin Enables Global Environmental Detection in Freshwater Cyanobacteria.</title>
        <authorList>
            <person name="Lima S.T."/>
            <person name="Fallon T.R."/>
            <person name="Cordoza J.L."/>
            <person name="Chekan J.R."/>
            <person name="Delbaje E."/>
            <person name="Hopiavuori A.R."/>
            <person name="Alvarenga D.O."/>
            <person name="Wood S.M."/>
            <person name="Luhavaya H."/>
            <person name="Baumgartner J.T."/>
            <person name="Dorr F.A."/>
            <person name="Etchegaray A."/>
            <person name="Pinto E."/>
            <person name="McKinnie S.M.K."/>
            <person name="Fiore M.F."/>
            <person name="Moore B.S."/>
        </authorList>
    </citation>
    <scope>NUCLEOTIDE SEQUENCE [LARGE SCALE GENOMIC DNA]</scope>
    <source>
        <strain evidence="1 2">ITEP-024</strain>
    </source>
</reference>
<dbReference type="EMBL" id="CP080598">
    <property type="protein sequence ID" value="QYX32119.1"/>
    <property type="molecule type" value="Genomic_DNA"/>
</dbReference>
<dbReference type="Proteomes" id="UP000826540">
    <property type="component" value="Chromosome"/>
</dbReference>
<keyword evidence="2" id="KW-1185">Reference proteome</keyword>
<name>A0ABX8X0D5_9CYAN</name>
<organism evidence="1 2">
    <name type="scientific">Sphaerospermopsis torques-reginae ITEP-024</name>
    <dbReference type="NCBI Taxonomy" id="984208"/>
    <lineage>
        <taxon>Bacteria</taxon>
        <taxon>Bacillati</taxon>
        <taxon>Cyanobacteriota</taxon>
        <taxon>Cyanophyceae</taxon>
        <taxon>Nostocales</taxon>
        <taxon>Aphanizomenonaceae</taxon>
        <taxon>Sphaerospermopsis</taxon>
        <taxon>Sphaerospermopsis torques-reginae</taxon>
    </lineage>
</organism>
<evidence type="ECO:0000313" key="1">
    <source>
        <dbReference type="EMBL" id="QYX32119.1"/>
    </source>
</evidence>
<gene>
    <name evidence="1" type="ORF">K2F26_01415</name>
</gene>
<accession>A0ABX8X0D5</accession>
<proteinExistence type="predicted"/>
<evidence type="ECO:0000313" key="2">
    <source>
        <dbReference type="Proteomes" id="UP000826540"/>
    </source>
</evidence>